<sequence>MTAIIDNNEDLGVLRFITAGSVDDGKRTPIHLRAACAMRSSRISAASVRSPVHSASTRTHRFARDACRASGAVAPPRFPPRGSGMATAIRP</sequence>
<name>A0A1B4G0U8_9BURK</name>
<accession>A0A1B4G0U8</accession>
<reference evidence="2 3" key="1">
    <citation type="submission" date="2015-12" db="EMBL/GenBank/DDBJ databases">
        <title>Diversity of Burkholderia near neighbor genomes.</title>
        <authorList>
            <person name="Sahl J."/>
            <person name="Wagner D."/>
            <person name="Keim P."/>
        </authorList>
    </citation>
    <scope>NUCLEOTIDE SEQUENCE [LARGE SCALE GENOMIC DNA]</scope>
    <source>
        <strain evidence="2 3">BDU8</strain>
    </source>
</reference>
<dbReference type="Proteomes" id="UP000067711">
    <property type="component" value="Chromosome 1"/>
</dbReference>
<evidence type="ECO:0000313" key="3">
    <source>
        <dbReference type="Proteomes" id="UP000067711"/>
    </source>
</evidence>
<gene>
    <name evidence="2" type="ORF">WS71_19610</name>
</gene>
<evidence type="ECO:0000256" key="1">
    <source>
        <dbReference type="SAM" id="MobiDB-lite"/>
    </source>
</evidence>
<proteinExistence type="predicted"/>
<protein>
    <submittedName>
        <fullName evidence="2">Uncharacterized protein</fullName>
    </submittedName>
</protein>
<organism evidence="2 3">
    <name type="scientific">Burkholderia mayonis</name>
    <dbReference type="NCBI Taxonomy" id="1385591"/>
    <lineage>
        <taxon>Bacteria</taxon>
        <taxon>Pseudomonadati</taxon>
        <taxon>Pseudomonadota</taxon>
        <taxon>Betaproteobacteria</taxon>
        <taxon>Burkholderiales</taxon>
        <taxon>Burkholderiaceae</taxon>
        <taxon>Burkholderia</taxon>
        <taxon>pseudomallei group</taxon>
    </lineage>
</organism>
<dbReference type="EMBL" id="CP013389">
    <property type="protein sequence ID" value="AOJ09541.1"/>
    <property type="molecule type" value="Genomic_DNA"/>
</dbReference>
<feature type="region of interest" description="Disordered" evidence="1">
    <location>
        <begin position="71"/>
        <end position="91"/>
    </location>
</feature>
<dbReference type="AlphaFoldDB" id="A0A1B4G0U8"/>
<evidence type="ECO:0000313" key="2">
    <source>
        <dbReference type="EMBL" id="AOJ09541.1"/>
    </source>
</evidence>